<dbReference type="RefSeq" id="WP_067765184.1">
    <property type="nucleotide sequence ID" value="NZ_LZDS01000026.1"/>
</dbReference>
<comment type="caution">
    <text evidence="2">The sequence shown here is derived from an EMBL/GenBank/DDBJ whole genome shotgun (WGS) entry which is preliminary data.</text>
</comment>
<accession>A0A1A7R9I2</accession>
<dbReference type="Gene3D" id="2.40.160.60">
    <property type="entry name" value="Outer membrane protein transport protein (OMPP1/FadL/TodX)"/>
    <property type="match status" value="1"/>
</dbReference>
<evidence type="ECO:0000313" key="3">
    <source>
        <dbReference type="Proteomes" id="UP000185753"/>
    </source>
</evidence>
<dbReference type="SUPFAM" id="SSF56935">
    <property type="entry name" value="Porins"/>
    <property type="match status" value="1"/>
</dbReference>
<feature type="signal peptide" evidence="1">
    <location>
        <begin position="1"/>
        <end position="21"/>
    </location>
</feature>
<evidence type="ECO:0000313" key="2">
    <source>
        <dbReference type="EMBL" id="OBX28129.1"/>
    </source>
</evidence>
<gene>
    <name evidence="2" type="ORF">A9J31_06080</name>
</gene>
<sequence>MKNKIFYFAVTLGVPFQFVQAAALEQMDQNISAFLEPNNYAEINLAIFDAKVDGEVQYKEYIAELGIQEFSTGNLVQREYTTKFALKFQPHAKISTGLIYEQPFKTDVSYVYSPSLADGSRIEIEAADINFSTHNFTGLLGYQPTKNWNFYTGLSAQSFKGNLKVSGQQYDALNGYDVHFKNDNGLGWLAGLSYQYPEYAIKTSLTYRSKITHKNRTSESTLYSNGPITLSPEFHTTFETPQSVNLELQTGLSSKNIAYGSVRWVNWQDFVIQPPQLTAVLHYASLDPRYAELAKLKLIDYKKDQWSGKIGFAHQWNPSLLTGLEFVWDNGTGNPASTLNPSDGYRGIGLGNMLRFNADTFIASGLYYLKFSKPSIPTSPSSSHISGLSSVDDNDAFVYGLKIGHHF</sequence>
<proteinExistence type="predicted"/>
<feature type="chain" id="PRO_5008510449" description="Transport of long-chain fatty acid" evidence="1">
    <location>
        <begin position="22"/>
        <end position="407"/>
    </location>
</feature>
<dbReference type="OrthoDB" id="6679728at2"/>
<evidence type="ECO:0000256" key="1">
    <source>
        <dbReference type="SAM" id="SignalP"/>
    </source>
</evidence>
<dbReference type="AlphaFoldDB" id="A0A1A7R9I2"/>
<dbReference type="STRING" id="1443941.A9J31_06080"/>
<name>A0A1A7R9I2_9GAMM</name>
<dbReference type="EMBL" id="LZDS01000026">
    <property type="protein sequence ID" value="OBX28129.1"/>
    <property type="molecule type" value="Genomic_DNA"/>
</dbReference>
<reference evidence="3" key="1">
    <citation type="submission" date="2016-06" db="EMBL/GenBank/DDBJ databases">
        <authorList>
            <person name="Radolfova-Krizova L."/>
            <person name="Nemec A."/>
        </authorList>
    </citation>
    <scope>NUCLEOTIDE SEQUENCE [LARGE SCALE GENOMIC DNA]</scope>
    <source>
        <strain evidence="3">ANC 4275</strain>
    </source>
</reference>
<keyword evidence="3" id="KW-1185">Reference proteome</keyword>
<organism evidence="2 3">
    <name type="scientific">Acinetobacter gandensis</name>
    <dbReference type="NCBI Taxonomy" id="1443941"/>
    <lineage>
        <taxon>Bacteria</taxon>
        <taxon>Pseudomonadati</taxon>
        <taxon>Pseudomonadota</taxon>
        <taxon>Gammaproteobacteria</taxon>
        <taxon>Moraxellales</taxon>
        <taxon>Moraxellaceae</taxon>
        <taxon>Acinetobacter</taxon>
    </lineage>
</organism>
<protein>
    <recommendedName>
        <fullName evidence="4">Transport of long-chain fatty acid</fullName>
    </recommendedName>
</protein>
<keyword evidence="1" id="KW-0732">Signal</keyword>
<evidence type="ECO:0008006" key="4">
    <source>
        <dbReference type="Google" id="ProtNLM"/>
    </source>
</evidence>
<dbReference type="Proteomes" id="UP000185753">
    <property type="component" value="Unassembled WGS sequence"/>
</dbReference>